<reference evidence="9" key="1">
    <citation type="submission" date="2020-11" db="EMBL/GenBank/DDBJ databases">
        <authorList>
            <consortium name="DOE Joint Genome Institute"/>
            <person name="Ahrendt S."/>
            <person name="Riley R."/>
            <person name="Andreopoulos W."/>
            <person name="Labutti K."/>
            <person name="Pangilinan J."/>
            <person name="Ruiz-Duenas F.J."/>
            <person name="Barrasa J.M."/>
            <person name="Sanchez-Garcia M."/>
            <person name="Camarero S."/>
            <person name="Miyauchi S."/>
            <person name="Serrano A."/>
            <person name="Linde D."/>
            <person name="Babiker R."/>
            <person name="Drula E."/>
            <person name="Ayuso-Fernandez I."/>
            <person name="Pacheco R."/>
            <person name="Padilla G."/>
            <person name="Ferreira P."/>
            <person name="Barriuso J."/>
            <person name="Kellner H."/>
            <person name="Castanera R."/>
            <person name="Alfaro M."/>
            <person name="Ramirez L."/>
            <person name="Pisabarro A.G."/>
            <person name="Kuo A."/>
            <person name="Tritt A."/>
            <person name="Lipzen A."/>
            <person name="He G."/>
            <person name="Yan M."/>
            <person name="Ng V."/>
            <person name="Cullen D."/>
            <person name="Martin F."/>
            <person name="Rosso M.-N."/>
            <person name="Henrissat B."/>
            <person name="Hibbett D."/>
            <person name="Martinez A.T."/>
            <person name="Grigoriev I.V."/>
        </authorList>
    </citation>
    <scope>NUCLEOTIDE SEQUENCE</scope>
    <source>
        <strain evidence="9">CBS 247.69</strain>
    </source>
</reference>
<organism evidence="9 10">
    <name type="scientific">Collybia nuda</name>
    <dbReference type="NCBI Taxonomy" id="64659"/>
    <lineage>
        <taxon>Eukaryota</taxon>
        <taxon>Fungi</taxon>
        <taxon>Dikarya</taxon>
        <taxon>Basidiomycota</taxon>
        <taxon>Agaricomycotina</taxon>
        <taxon>Agaricomycetes</taxon>
        <taxon>Agaricomycetidae</taxon>
        <taxon>Agaricales</taxon>
        <taxon>Tricholomatineae</taxon>
        <taxon>Clitocybaceae</taxon>
        <taxon>Collybia</taxon>
    </lineage>
</organism>
<protein>
    <recommendedName>
        <fullName evidence="8">DUF202 domain-containing protein</fullName>
    </recommendedName>
</protein>
<keyword evidence="4 7" id="KW-1133">Transmembrane helix</keyword>
<keyword evidence="3 7" id="KW-0812">Transmembrane</keyword>
<keyword evidence="2" id="KW-1003">Cell membrane</keyword>
<feature type="transmembrane region" description="Helical" evidence="7">
    <location>
        <begin position="159"/>
        <end position="184"/>
    </location>
</feature>
<comment type="caution">
    <text evidence="9">The sequence shown here is derived from an EMBL/GenBank/DDBJ whole genome shotgun (WGS) entry which is preliminary data.</text>
</comment>
<dbReference type="Proteomes" id="UP000807353">
    <property type="component" value="Unassembled WGS sequence"/>
</dbReference>
<evidence type="ECO:0000256" key="6">
    <source>
        <dbReference type="SAM" id="MobiDB-lite"/>
    </source>
</evidence>
<dbReference type="AlphaFoldDB" id="A0A9P6CKI0"/>
<evidence type="ECO:0000256" key="2">
    <source>
        <dbReference type="ARBA" id="ARBA00022475"/>
    </source>
</evidence>
<feature type="region of interest" description="Disordered" evidence="6">
    <location>
        <begin position="1"/>
        <end position="87"/>
    </location>
</feature>
<feature type="transmembrane region" description="Helical" evidence="7">
    <location>
        <begin position="117"/>
        <end position="139"/>
    </location>
</feature>
<dbReference type="EMBL" id="MU150248">
    <property type="protein sequence ID" value="KAF9465370.1"/>
    <property type="molecule type" value="Genomic_DNA"/>
</dbReference>
<evidence type="ECO:0000256" key="4">
    <source>
        <dbReference type="ARBA" id="ARBA00022989"/>
    </source>
</evidence>
<gene>
    <name evidence="9" type="ORF">BDZ94DRAFT_1214909</name>
</gene>
<feature type="domain" description="DUF202" evidence="8">
    <location>
        <begin position="108"/>
        <end position="187"/>
    </location>
</feature>
<name>A0A9P6CKI0_9AGAR</name>
<evidence type="ECO:0000256" key="3">
    <source>
        <dbReference type="ARBA" id="ARBA00022692"/>
    </source>
</evidence>
<sequence>MSQILEKEPPPSPPPERVFAPPSTPDHPNAPKLEIGGSEIAHTVDSRTTANDAVAFPPSSPFDPTLDPSSSPRSWRRKSRKKGASREERVIKRFKPALVLENSGSVARDHLASERTFLAYVRTSLVIASTGVALVQLFAIASTSSAATNGFAVRRIQKFAHPLGATLVIFGLFVLMIGVYRYFVIQNALTKGVFPAARSAVGGITIILCVIIIIVFAVLISGKG</sequence>
<dbReference type="OrthoDB" id="199599at2759"/>
<dbReference type="InterPro" id="IPR003807">
    <property type="entry name" value="DUF202"/>
</dbReference>
<proteinExistence type="predicted"/>
<feature type="compositionally biased region" description="Basic residues" evidence="6">
    <location>
        <begin position="74"/>
        <end position="83"/>
    </location>
</feature>
<evidence type="ECO:0000313" key="10">
    <source>
        <dbReference type="Proteomes" id="UP000807353"/>
    </source>
</evidence>
<comment type="subcellular location">
    <subcellularLocation>
        <location evidence="1">Cell membrane</location>
        <topology evidence="1">Multi-pass membrane protein</topology>
    </subcellularLocation>
</comment>
<keyword evidence="5 7" id="KW-0472">Membrane</keyword>
<evidence type="ECO:0000259" key="8">
    <source>
        <dbReference type="Pfam" id="PF02656"/>
    </source>
</evidence>
<evidence type="ECO:0000256" key="5">
    <source>
        <dbReference type="ARBA" id="ARBA00023136"/>
    </source>
</evidence>
<dbReference type="Pfam" id="PF02656">
    <property type="entry name" value="DUF202"/>
    <property type="match status" value="1"/>
</dbReference>
<dbReference type="GO" id="GO:0005886">
    <property type="term" value="C:plasma membrane"/>
    <property type="evidence" value="ECO:0007669"/>
    <property type="project" value="UniProtKB-SubCell"/>
</dbReference>
<dbReference type="PANTHER" id="PTHR34187">
    <property type="entry name" value="FGR18P"/>
    <property type="match status" value="1"/>
</dbReference>
<evidence type="ECO:0000256" key="7">
    <source>
        <dbReference type="SAM" id="Phobius"/>
    </source>
</evidence>
<keyword evidence="10" id="KW-1185">Reference proteome</keyword>
<evidence type="ECO:0000256" key="1">
    <source>
        <dbReference type="ARBA" id="ARBA00004651"/>
    </source>
</evidence>
<accession>A0A9P6CKI0</accession>
<dbReference type="InterPro" id="IPR052053">
    <property type="entry name" value="IM_YidH-like"/>
</dbReference>
<dbReference type="PANTHER" id="PTHR34187:SF2">
    <property type="entry name" value="DUF202 DOMAIN-CONTAINING PROTEIN"/>
    <property type="match status" value="1"/>
</dbReference>
<feature type="transmembrane region" description="Helical" evidence="7">
    <location>
        <begin position="196"/>
        <end position="220"/>
    </location>
</feature>
<evidence type="ECO:0000313" key="9">
    <source>
        <dbReference type="EMBL" id="KAF9465370.1"/>
    </source>
</evidence>